<organism evidence="2 3">
    <name type="scientific">Erythrobacter sanguineus</name>
    <dbReference type="NCBI Taxonomy" id="198312"/>
    <lineage>
        <taxon>Bacteria</taxon>
        <taxon>Pseudomonadati</taxon>
        <taxon>Pseudomonadota</taxon>
        <taxon>Alphaproteobacteria</taxon>
        <taxon>Sphingomonadales</taxon>
        <taxon>Erythrobacteraceae</taxon>
        <taxon>Erythrobacter/Porphyrobacter group</taxon>
        <taxon>Erythrobacter</taxon>
    </lineage>
</organism>
<dbReference type="Pfam" id="PF12291">
    <property type="entry name" value="DUF3623"/>
    <property type="match status" value="1"/>
</dbReference>
<keyword evidence="3" id="KW-1185">Reference proteome</keyword>
<reference evidence="3" key="1">
    <citation type="submission" date="2016-12" db="EMBL/GenBank/DDBJ databases">
        <authorList>
            <person name="Varghese N."/>
            <person name="Submissions S."/>
        </authorList>
    </citation>
    <scope>NUCLEOTIDE SEQUENCE [LARGE SCALE GENOMIC DNA]</scope>
    <source>
        <strain evidence="3">DSM 11032</strain>
    </source>
</reference>
<sequence>MVSWIGHVVPFIVTVAIWFIATGLIAWADNRERSTFSRSMMIGSVAGIVGLVVILFASLSAEVWAVYLAFVGALMVWGWHELSFLTGAAAGPRRGPSDPTLTGIARFRQAAATVMHHEVALALTALLLISLSWNAPNQIGATVFVLMFGMRITSKINLFVGVPNTTSEMLPEHLAYLKTYFGRNRMTVLLALSIAGIAAMMAWFASLALSAPVGSAAMVGASLLFTLSLLGVLEHFFLALPFRDGMLWGWALPKRSGPQRNDAAARARNITT</sequence>
<dbReference type="RefSeq" id="WP_072673232.1">
    <property type="nucleotide sequence ID" value="NZ_FRDF01000003.1"/>
</dbReference>
<gene>
    <name evidence="2" type="ORF">SAMN02745193_00670</name>
</gene>
<dbReference type="EMBL" id="FRDF01000003">
    <property type="protein sequence ID" value="SHN51509.1"/>
    <property type="molecule type" value="Genomic_DNA"/>
</dbReference>
<feature type="transmembrane region" description="Helical" evidence="1">
    <location>
        <begin position="188"/>
        <end position="209"/>
    </location>
</feature>
<dbReference type="AlphaFoldDB" id="A0A1M7RYU8"/>
<evidence type="ECO:0000313" key="2">
    <source>
        <dbReference type="EMBL" id="SHN51509.1"/>
    </source>
</evidence>
<keyword evidence="1" id="KW-0812">Transmembrane</keyword>
<dbReference type="OrthoDB" id="152369at2"/>
<dbReference type="STRING" id="198312.SAMN02745193_00670"/>
<feature type="transmembrane region" description="Helical" evidence="1">
    <location>
        <begin position="6"/>
        <end position="28"/>
    </location>
</feature>
<feature type="transmembrane region" description="Helical" evidence="1">
    <location>
        <begin position="40"/>
        <end position="59"/>
    </location>
</feature>
<accession>A0A1M7RYU8</accession>
<dbReference type="InterPro" id="IPR017496">
    <property type="entry name" value="Photo_alph_chp2"/>
</dbReference>
<feature type="transmembrane region" description="Helical" evidence="1">
    <location>
        <begin position="215"/>
        <end position="240"/>
    </location>
</feature>
<evidence type="ECO:0000313" key="3">
    <source>
        <dbReference type="Proteomes" id="UP000184391"/>
    </source>
</evidence>
<feature type="transmembrane region" description="Helical" evidence="1">
    <location>
        <begin position="65"/>
        <end position="89"/>
    </location>
</feature>
<keyword evidence="1" id="KW-1133">Transmembrane helix</keyword>
<name>A0A1M7RYU8_9SPHN</name>
<proteinExistence type="predicted"/>
<dbReference type="Proteomes" id="UP000184391">
    <property type="component" value="Unassembled WGS sequence"/>
</dbReference>
<protein>
    <submittedName>
        <fullName evidence="2">Putative photosynthetic complex assembly protein 2</fullName>
    </submittedName>
</protein>
<dbReference type="NCBIfam" id="TIGR03055">
    <property type="entry name" value="photo_alph_chp2"/>
    <property type="match status" value="1"/>
</dbReference>
<evidence type="ECO:0000256" key="1">
    <source>
        <dbReference type="SAM" id="Phobius"/>
    </source>
</evidence>
<keyword evidence="1" id="KW-0472">Membrane</keyword>